<evidence type="ECO:0000313" key="1">
    <source>
        <dbReference type="EMBL" id="QTR51849.1"/>
    </source>
</evidence>
<dbReference type="Proteomes" id="UP000672027">
    <property type="component" value="Chromosome"/>
</dbReference>
<gene>
    <name evidence="1" type="ORF">J8380_14250</name>
</gene>
<keyword evidence="2" id="KW-1185">Reference proteome</keyword>
<organism evidence="1 2">
    <name type="scientific">Candidatus Thiothrix anitrata</name>
    <dbReference type="NCBI Taxonomy" id="2823902"/>
    <lineage>
        <taxon>Bacteria</taxon>
        <taxon>Pseudomonadati</taxon>
        <taxon>Pseudomonadota</taxon>
        <taxon>Gammaproteobacteria</taxon>
        <taxon>Thiotrichales</taxon>
        <taxon>Thiotrichaceae</taxon>
        <taxon>Thiothrix</taxon>
    </lineage>
</organism>
<name>A0ABX7X9H4_9GAMM</name>
<dbReference type="EMBL" id="CP072800">
    <property type="protein sequence ID" value="QTR51849.1"/>
    <property type="molecule type" value="Genomic_DNA"/>
</dbReference>
<protein>
    <recommendedName>
        <fullName evidence="3">Capsule polysaccharide biosynthesis protein</fullName>
    </recommendedName>
</protein>
<dbReference type="InterPro" id="IPR007833">
    <property type="entry name" value="Capsule_polysaccharide_synth"/>
</dbReference>
<evidence type="ECO:0008006" key="3">
    <source>
        <dbReference type="Google" id="ProtNLM"/>
    </source>
</evidence>
<evidence type="ECO:0000313" key="2">
    <source>
        <dbReference type="Proteomes" id="UP000672027"/>
    </source>
</evidence>
<dbReference type="Pfam" id="PF05159">
    <property type="entry name" value="Capsule_synth"/>
    <property type="match status" value="1"/>
</dbReference>
<reference evidence="1 2" key="1">
    <citation type="submission" date="2021-04" db="EMBL/GenBank/DDBJ databases">
        <title>Genomics, taxonomy and metabolism of representatives of sulfur bacteria of the genus Thiothrix: Thiothrix fructosivorans QT, Thiothrix unzii A1T and three new species, Thiothrix subterranea sp. nov., Thiothrix litoralis sp. nov. and 'Candidatus Thiothrix anitrata' sp. nov.</title>
        <authorList>
            <person name="Ravin N.V."/>
            <person name="Smolyakov D."/>
            <person name="Rudenko T.S."/>
            <person name="Mardanov A.V."/>
            <person name="Beletsky A.V."/>
            <person name="Markov N.D."/>
            <person name="Fomenkov A.I."/>
            <person name="Roberts R.J."/>
            <person name="Karnachuk O.V."/>
            <person name="Novikov A."/>
            <person name="Grabovich M.Y."/>
        </authorList>
    </citation>
    <scope>NUCLEOTIDE SEQUENCE [LARGE SCALE GENOMIC DNA]</scope>
    <source>
        <strain evidence="1 2">A52</strain>
    </source>
</reference>
<accession>A0ABX7X9H4</accession>
<proteinExistence type="predicted"/>
<sequence>MHRFRSGYRKLIYQYSEKNTLNLLYSSALYKNFFLVPLQVHNDSQISCHSHYECIEDFINELVHSFAHHAPQETTLVLKHHPMDRGYRNYRKMISRLRKTYRLGERLLYIHEGYLPKLLENARGVVTINSTVGLSAPHHGTPVKTVGEAMYAIQSIVSTETLDNFWKNPGKVDRDLYRNFTHHLRQTTQINAGFYTRTAIDNLFKRCRATDAS</sequence>